<keyword evidence="2" id="KW-1185">Reference proteome</keyword>
<dbReference type="Pfam" id="PF07130">
    <property type="entry name" value="YebG"/>
    <property type="match status" value="1"/>
</dbReference>
<dbReference type="InterPro" id="IPR009813">
    <property type="entry name" value="Uncharacterised_YebG"/>
</dbReference>
<organism evidence="1 2">
    <name type="scientific">Sedimenticola selenatireducens</name>
    <dbReference type="NCBI Taxonomy" id="191960"/>
    <lineage>
        <taxon>Bacteria</taxon>
        <taxon>Pseudomonadati</taxon>
        <taxon>Pseudomonadota</taxon>
        <taxon>Gammaproteobacteria</taxon>
        <taxon>Chromatiales</taxon>
        <taxon>Sedimenticolaceae</taxon>
        <taxon>Sedimenticola</taxon>
    </lineage>
</organism>
<dbReference type="Proteomes" id="UP000316649">
    <property type="component" value="Unassembled WGS sequence"/>
</dbReference>
<dbReference type="OrthoDB" id="6415307at2"/>
<sequence>MAVLPMWKCDRDSSMFDNKKEADAYDKMLELGEQFSLLLEKVIPQVDEKAAEEFGLVLARNKELVLQACKGRPEAIAEIFKEKESGNVTKLKAS</sequence>
<evidence type="ECO:0000313" key="1">
    <source>
        <dbReference type="EMBL" id="TVO70457.1"/>
    </source>
</evidence>
<dbReference type="Gene3D" id="1.10.10.710">
    <property type="entry name" value="PSPTO_1197 like"/>
    <property type="match status" value="1"/>
</dbReference>
<name>A0A558DPU4_9GAMM</name>
<dbReference type="RefSeq" id="WP_144360172.1">
    <property type="nucleotide sequence ID" value="NZ_VMNH01000024.1"/>
</dbReference>
<protein>
    <recommendedName>
        <fullName evidence="3">YebG family protein</fullName>
    </recommendedName>
</protein>
<accession>A0A558DPU4</accession>
<dbReference type="InterPro" id="IPR038627">
    <property type="entry name" value="YebG-like_sf"/>
</dbReference>
<evidence type="ECO:0008006" key="3">
    <source>
        <dbReference type="Google" id="ProtNLM"/>
    </source>
</evidence>
<reference evidence="1 2" key="1">
    <citation type="submission" date="2019-07" db="EMBL/GenBank/DDBJ databases">
        <title>The pathways for chlorine oxyanion respiration interact through the shared metabolite chlorate.</title>
        <authorList>
            <person name="Barnum T.P."/>
            <person name="Cheng Y."/>
            <person name="Hill K.A."/>
            <person name="Lucas L.N."/>
            <person name="Carlson H.K."/>
            <person name="Coates J.D."/>
        </authorList>
    </citation>
    <scope>NUCLEOTIDE SEQUENCE [LARGE SCALE GENOMIC DNA]</scope>
    <source>
        <strain evidence="1 2">BK-1</strain>
    </source>
</reference>
<dbReference type="EMBL" id="VMNH01000024">
    <property type="protein sequence ID" value="TVO70457.1"/>
    <property type="molecule type" value="Genomic_DNA"/>
</dbReference>
<proteinExistence type="predicted"/>
<gene>
    <name evidence="1" type="ORF">FHP88_16350</name>
</gene>
<dbReference type="AlphaFoldDB" id="A0A558DPU4"/>
<evidence type="ECO:0000313" key="2">
    <source>
        <dbReference type="Proteomes" id="UP000316649"/>
    </source>
</evidence>
<comment type="caution">
    <text evidence="1">The sequence shown here is derived from an EMBL/GenBank/DDBJ whole genome shotgun (WGS) entry which is preliminary data.</text>
</comment>